<dbReference type="GO" id="GO:0006355">
    <property type="term" value="P:regulation of DNA-templated transcription"/>
    <property type="evidence" value="ECO:0007669"/>
    <property type="project" value="InterPro"/>
</dbReference>
<sequence length="222" mass="24160">MTPPLRVLIADDQTLIRAGLKMIIDVEPHIEVVGEAENGEQAVALAHELTPDVVLMDIRMPVMDGITATGRIQEEIPSVKVLILTTFQLDEYVFAAIRAGASGFLLKDTPPAELVSAISIVAEGEALLAPSVTRQLVEHFRSGPAPTDPENNVRLALLTDRERDVLVELAQGSSNAEIADALFVSETTVKTHVSHLLTKLELRDRVQAVVFAYETELVRPGR</sequence>
<dbReference type="PRINTS" id="PR00038">
    <property type="entry name" value="HTHLUXR"/>
</dbReference>
<dbReference type="Pfam" id="PF00072">
    <property type="entry name" value="Response_reg"/>
    <property type="match status" value="1"/>
</dbReference>
<dbReference type="SUPFAM" id="SSF46894">
    <property type="entry name" value="C-terminal effector domain of the bipartite response regulators"/>
    <property type="match status" value="1"/>
</dbReference>
<evidence type="ECO:0000259" key="5">
    <source>
        <dbReference type="PROSITE" id="PS50043"/>
    </source>
</evidence>
<dbReference type="InterPro" id="IPR058245">
    <property type="entry name" value="NreC/VraR/RcsB-like_REC"/>
</dbReference>
<dbReference type="EMBL" id="UOEK01000181">
    <property type="protein sequence ID" value="VAW00185.1"/>
    <property type="molecule type" value="Genomic_DNA"/>
</dbReference>
<evidence type="ECO:0000259" key="6">
    <source>
        <dbReference type="PROSITE" id="PS50110"/>
    </source>
</evidence>
<evidence type="ECO:0000256" key="3">
    <source>
        <dbReference type="ARBA" id="ARBA00023125"/>
    </source>
</evidence>
<feature type="domain" description="Response regulatory" evidence="6">
    <location>
        <begin position="6"/>
        <end position="122"/>
    </location>
</feature>
<dbReference type="SMART" id="SM00448">
    <property type="entry name" value="REC"/>
    <property type="match status" value="1"/>
</dbReference>
<reference evidence="7" key="1">
    <citation type="submission" date="2018-06" db="EMBL/GenBank/DDBJ databases">
        <authorList>
            <person name="Zhirakovskaya E."/>
        </authorList>
    </citation>
    <scope>NUCLEOTIDE SEQUENCE</scope>
</reference>
<dbReference type="InterPro" id="IPR039420">
    <property type="entry name" value="WalR-like"/>
</dbReference>
<keyword evidence="3" id="KW-0238">DNA-binding</keyword>
<evidence type="ECO:0000313" key="7">
    <source>
        <dbReference type="EMBL" id="VAW00185.1"/>
    </source>
</evidence>
<dbReference type="CDD" id="cd06170">
    <property type="entry name" value="LuxR_C_like"/>
    <property type="match status" value="1"/>
</dbReference>
<dbReference type="GO" id="GO:0003677">
    <property type="term" value="F:DNA binding"/>
    <property type="evidence" value="ECO:0007669"/>
    <property type="project" value="UniProtKB-KW"/>
</dbReference>
<gene>
    <name evidence="7" type="ORF">MNBD_ACTINO02-159</name>
</gene>
<dbReference type="InterPro" id="IPR001789">
    <property type="entry name" value="Sig_transdc_resp-reg_receiver"/>
</dbReference>
<dbReference type="Pfam" id="PF00196">
    <property type="entry name" value="GerE"/>
    <property type="match status" value="1"/>
</dbReference>
<evidence type="ECO:0000256" key="4">
    <source>
        <dbReference type="ARBA" id="ARBA00023163"/>
    </source>
</evidence>
<dbReference type="PANTHER" id="PTHR43214:SF24">
    <property type="entry name" value="TRANSCRIPTIONAL REGULATORY PROTEIN NARL-RELATED"/>
    <property type="match status" value="1"/>
</dbReference>
<dbReference type="CDD" id="cd17535">
    <property type="entry name" value="REC_NarL-like"/>
    <property type="match status" value="1"/>
</dbReference>
<proteinExistence type="predicted"/>
<dbReference type="PROSITE" id="PS00622">
    <property type="entry name" value="HTH_LUXR_1"/>
    <property type="match status" value="1"/>
</dbReference>
<dbReference type="PROSITE" id="PS50110">
    <property type="entry name" value="RESPONSE_REGULATORY"/>
    <property type="match status" value="1"/>
</dbReference>
<protein>
    <submittedName>
        <fullName evidence="7">Two-component transcriptional response regulator, LuxR family</fullName>
    </submittedName>
</protein>
<evidence type="ECO:0000256" key="2">
    <source>
        <dbReference type="ARBA" id="ARBA00023015"/>
    </source>
</evidence>
<dbReference type="PROSITE" id="PS50043">
    <property type="entry name" value="HTH_LUXR_2"/>
    <property type="match status" value="1"/>
</dbReference>
<dbReference type="InterPro" id="IPR016032">
    <property type="entry name" value="Sig_transdc_resp-reg_C-effctor"/>
</dbReference>
<keyword evidence="2" id="KW-0805">Transcription regulation</keyword>
<evidence type="ECO:0000256" key="1">
    <source>
        <dbReference type="ARBA" id="ARBA00022553"/>
    </source>
</evidence>
<dbReference type="SUPFAM" id="SSF52172">
    <property type="entry name" value="CheY-like"/>
    <property type="match status" value="1"/>
</dbReference>
<dbReference type="SMART" id="SM00421">
    <property type="entry name" value="HTH_LUXR"/>
    <property type="match status" value="1"/>
</dbReference>
<dbReference type="Gene3D" id="3.40.50.2300">
    <property type="match status" value="1"/>
</dbReference>
<name>A0A3B0S1S9_9ZZZZ</name>
<feature type="domain" description="HTH luxR-type" evidence="5">
    <location>
        <begin position="151"/>
        <end position="216"/>
    </location>
</feature>
<accession>A0A3B0S1S9</accession>
<dbReference type="InterPro" id="IPR000792">
    <property type="entry name" value="Tscrpt_reg_LuxR_C"/>
</dbReference>
<dbReference type="AlphaFoldDB" id="A0A3B0S1S9"/>
<dbReference type="InterPro" id="IPR011006">
    <property type="entry name" value="CheY-like_superfamily"/>
</dbReference>
<keyword evidence="4" id="KW-0804">Transcription</keyword>
<organism evidence="7">
    <name type="scientific">hydrothermal vent metagenome</name>
    <dbReference type="NCBI Taxonomy" id="652676"/>
    <lineage>
        <taxon>unclassified sequences</taxon>
        <taxon>metagenomes</taxon>
        <taxon>ecological metagenomes</taxon>
    </lineage>
</organism>
<dbReference type="PANTHER" id="PTHR43214">
    <property type="entry name" value="TWO-COMPONENT RESPONSE REGULATOR"/>
    <property type="match status" value="1"/>
</dbReference>
<keyword evidence="1" id="KW-0597">Phosphoprotein</keyword>
<dbReference type="GO" id="GO:0000160">
    <property type="term" value="P:phosphorelay signal transduction system"/>
    <property type="evidence" value="ECO:0007669"/>
    <property type="project" value="InterPro"/>
</dbReference>